<dbReference type="Proteomes" id="UP001359559">
    <property type="component" value="Unassembled WGS sequence"/>
</dbReference>
<gene>
    <name evidence="2" type="ORF">RJT34_06649</name>
</gene>
<proteinExistence type="predicted"/>
<organism evidence="2 3">
    <name type="scientific">Clitoria ternatea</name>
    <name type="common">Butterfly pea</name>
    <dbReference type="NCBI Taxonomy" id="43366"/>
    <lineage>
        <taxon>Eukaryota</taxon>
        <taxon>Viridiplantae</taxon>
        <taxon>Streptophyta</taxon>
        <taxon>Embryophyta</taxon>
        <taxon>Tracheophyta</taxon>
        <taxon>Spermatophyta</taxon>
        <taxon>Magnoliopsida</taxon>
        <taxon>eudicotyledons</taxon>
        <taxon>Gunneridae</taxon>
        <taxon>Pentapetalae</taxon>
        <taxon>rosids</taxon>
        <taxon>fabids</taxon>
        <taxon>Fabales</taxon>
        <taxon>Fabaceae</taxon>
        <taxon>Papilionoideae</taxon>
        <taxon>50 kb inversion clade</taxon>
        <taxon>NPAAA clade</taxon>
        <taxon>indigoferoid/millettioid clade</taxon>
        <taxon>Phaseoleae</taxon>
        <taxon>Clitoria</taxon>
    </lineage>
</organism>
<evidence type="ECO:0000256" key="1">
    <source>
        <dbReference type="SAM" id="MobiDB-lite"/>
    </source>
</evidence>
<feature type="region of interest" description="Disordered" evidence="1">
    <location>
        <begin position="100"/>
        <end position="120"/>
    </location>
</feature>
<keyword evidence="3" id="KW-1185">Reference proteome</keyword>
<evidence type="ECO:0000313" key="3">
    <source>
        <dbReference type="Proteomes" id="UP001359559"/>
    </source>
</evidence>
<name>A0AAN9K4C0_CLITE</name>
<accession>A0AAN9K4C0</accession>
<dbReference type="EMBL" id="JAYKXN010000002">
    <property type="protein sequence ID" value="KAK7309706.1"/>
    <property type="molecule type" value="Genomic_DNA"/>
</dbReference>
<dbReference type="AlphaFoldDB" id="A0AAN9K4C0"/>
<protein>
    <recommendedName>
        <fullName evidence="4">CCHC-type domain-containing protein</fullName>
    </recommendedName>
</protein>
<evidence type="ECO:0000313" key="2">
    <source>
        <dbReference type="EMBL" id="KAK7309706.1"/>
    </source>
</evidence>
<reference evidence="2 3" key="1">
    <citation type="submission" date="2024-01" db="EMBL/GenBank/DDBJ databases">
        <title>The genomes of 5 underutilized Papilionoideae crops provide insights into root nodulation and disease resistance.</title>
        <authorList>
            <person name="Yuan L."/>
        </authorList>
    </citation>
    <scope>NUCLEOTIDE SEQUENCE [LARGE SCALE GENOMIC DNA]</scope>
    <source>
        <strain evidence="2">LY-2023</strain>
        <tissue evidence="2">Leaf</tissue>
    </source>
</reference>
<evidence type="ECO:0008006" key="4">
    <source>
        <dbReference type="Google" id="ProtNLM"/>
    </source>
</evidence>
<comment type="caution">
    <text evidence="2">The sequence shown here is derived from an EMBL/GenBank/DDBJ whole genome shotgun (WGS) entry which is preliminary data.</text>
</comment>
<sequence length="120" mass="12978">MVTKDLSLGSVRVGQSEFVPRVFHSNLSIPIALEEYESRCRPWLLVVIVKLLGKRAYEGLNMICVGCGHYGHKIDSCAERVLRLENISRVLESGVSVKVPGSDSSANVMGDGGTSVDASE</sequence>